<sequence length="226" mass="25312">MSTRAQRILMWWGLTFTLAYGLVWWRLFHMMPPPTAKWSADEIARFYVQHGSSIKIGATICSWTGGFMVPITVVVAVQIARHETGRPVWAALAFAGGTLMSVPLVLPPIFWGVAAFTPTRAPEITAIMHELAMLTFVTTDQYYIFMWVAIAAVALIPNTVVHTPFPRWFGYYTAWTALMFEAGAIAFLTRSGPFAWNGLLAFWSPVLTFFAWIVVMAVLIFRAIGL</sequence>
<reference evidence="2 3" key="1">
    <citation type="submission" date="2016-01" db="EMBL/GenBank/DDBJ databases">
        <title>The new phylogeny of the genus Mycobacterium.</title>
        <authorList>
            <person name="Tarcisio F."/>
            <person name="Conor M."/>
            <person name="Antonella G."/>
            <person name="Elisabetta G."/>
            <person name="Giulia F.S."/>
            <person name="Sara T."/>
            <person name="Anna F."/>
            <person name="Clotilde B."/>
            <person name="Roberto B."/>
            <person name="Veronica D.S."/>
            <person name="Fabio R."/>
            <person name="Monica P."/>
            <person name="Olivier J."/>
            <person name="Enrico T."/>
            <person name="Nicola S."/>
        </authorList>
    </citation>
    <scope>NUCLEOTIDE SEQUENCE [LARGE SCALE GENOMIC DNA]</scope>
    <source>
        <strain evidence="2 3">DSM 44852</strain>
    </source>
</reference>
<evidence type="ECO:0000313" key="3">
    <source>
        <dbReference type="Proteomes" id="UP000193010"/>
    </source>
</evidence>
<keyword evidence="1" id="KW-0812">Transmembrane</keyword>
<feature type="transmembrane region" description="Helical" evidence="1">
    <location>
        <begin position="9"/>
        <end position="28"/>
    </location>
</feature>
<feature type="transmembrane region" description="Helical" evidence="1">
    <location>
        <begin position="200"/>
        <end position="221"/>
    </location>
</feature>
<feature type="transmembrane region" description="Helical" evidence="1">
    <location>
        <begin position="89"/>
        <end position="110"/>
    </location>
</feature>
<proteinExistence type="predicted"/>
<gene>
    <name evidence="2" type="ORF">AWC05_17580</name>
</gene>
<dbReference type="AlphaFoldDB" id="A0A1X1UC49"/>
<keyword evidence="3" id="KW-1185">Reference proteome</keyword>
<feature type="transmembrane region" description="Helical" evidence="1">
    <location>
        <begin position="56"/>
        <end position="77"/>
    </location>
</feature>
<dbReference type="EMBL" id="LQOV01000008">
    <property type="protein sequence ID" value="ORV54412.1"/>
    <property type="molecule type" value="Genomic_DNA"/>
</dbReference>
<comment type="caution">
    <text evidence="2">The sequence shown here is derived from an EMBL/GenBank/DDBJ whole genome shotgun (WGS) entry which is preliminary data.</text>
</comment>
<keyword evidence="1" id="KW-0472">Membrane</keyword>
<protein>
    <recommendedName>
        <fullName evidence="4">DUF4386 domain-containing protein</fullName>
    </recommendedName>
</protein>
<feature type="transmembrane region" description="Helical" evidence="1">
    <location>
        <begin position="142"/>
        <end position="161"/>
    </location>
</feature>
<feature type="transmembrane region" description="Helical" evidence="1">
    <location>
        <begin position="168"/>
        <end position="188"/>
    </location>
</feature>
<dbReference type="Proteomes" id="UP000193010">
    <property type="component" value="Unassembled WGS sequence"/>
</dbReference>
<evidence type="ECO:0008006" key="4">
    <source>
        <dbReference type="Google" id="ProtNLM"/>
    </source>
</evidence>
<evidence type="ECO:0000313" key="2">
    <source>
        <dbReference type="EMBL" id="ORV54412.1"/>
    </source>
</evidence>
<keyword evidence="1" id="KW-1133">Transmembrane helix</keyword>
<dbReference type="OrthoDB" id="4689187at2"/>
<organism evidence="2 3">
    <name type="scientific">Mycobacterium florentinum</name>
    <dbReference type="NCBI Taxonomy" id="292462"/>
    <lineage>
        <taxon>Bacteria</taxon>
        <taxon>Bacillati</taxon>
        <taxon>Actinomycetota</taxon>
        <taxon>Actinomycetes</taxon>
        <taxon>Mycobacteriales</taxon>
        <taxon>Mycobacteriaceae</taxon>
        <taxon>Mycobacterium</taxon>
        <taxon>Mycobacterium simiae complex</taxon>
    </lineage>
</organism>
<evidence type="ECO:0000256" key="1">
    <source>
        <dbReference type="SAM" id="Phobius"/>
    </source>
</evidence>
<name>A0A1X1UC49_MYCFL</name>
<dbReference type="RefSeq" id="WP_085221475.1">
    <property type="nucleotide sequence ID" value="NZ_AP022576.1"/>
</dbReference>
<dbReference type="STRING" id="292462.AWC05_17580"/>
<accession>A0A1X1UC49</accession>